<evidence type="ECO:0000313" key="1">
    <source>
        <dbReference type="EMBL" id="KOM37672.1"/>
    </source>
</evidence>
<organism evidence="1 2">
    <name type="scientific">Phaseolus angularis</name>
    <name type="common">Azuki bean</name>
    <name type="synonym">Vigna angularis</name>
    <dbReference type="NCBI Taxonomy" id="3914"/>
    <lineage>
        <taxon>Eukaryota</taxon>
        <taxon>Viridiplantae</taxon>
        <taxon>Streptophyta</taxon>
        <taxon>Embryophyta</taxon>
        <taxon>Tracheophyta</taxon>
        <taxon>Spermatophyta</taxon>
        <taxon>Magnoliopsida</taxon>
        <taxon>eudicotyledons</taxon>
        <taxon>Gunneridae</taxon>
        <taxon>Pentapetalae</taxon>
        <taxon>rosids</taxon>
        <taxon>fabids</taxon>
        <taxon>Fabales</taxon>
        <taxon>Fabaceae</taxon>
        <taxon>Papilionoideae</taxon>
        <taxon>50 kb inversion clade</taxon>
        <taxon>NPAAA clade</taxon>
        <taxon>indigoferoid/millettioid clade</taxon>
        <taxon>Phaseoleae</taxon>
        <taxon>Vigna</taxon>
    </lineage>
</organism>
<dbReference type="Gramene" id="KOM37672">
    <property type="protein sequence ID" value="KOM37672"/>
    <property type="gene ID" value="LR48_Vigan03g105400"/>
</dbReference>
<dbReference type="AlphaFoldDB" id="A0A0L9U4S7"/>
<protein>
    <submittedName>
        <fullName evidence="1">Uncharacterized protein</fullName>
    </submittedName>
</protein>
<reference evidence="2" key="1">
    <citation type="journal article" date="2015" name="Proc. Natl. Acad. Sci. U.S.A.">
        <title>Genome sequencing of adzuki bean (Vigna angularis) provides insight into high starch and low fat accumulation and domestication.</title>
        <authorList>
            <person name="Yang K."/>
            <person name="Tian Z."/>
            <person name="Chen C."/>
            <person name="Luo L."/>
            <person name="Zhao B."/>
            <person name="Wang Z."/>
            <person name="Yu L."/>
            <person name="Li Y."/>
            <person name="Sun Y."/>
            <person name="Li W."/>
            <person name="Chen Y."/>
            <person name="Li Y."/>
            <person name="Zhang Y."/>
            <person name="Ai D."/>
            <person name="Zhao J."/>
            <person name="Shang C."/>
            <person name="Ma Y."/>
            <person name="Wu B."/>
            <person name="Wang M."/>
            <person name="Gao L."/>
            <person name="Sun D."/>
            <person name="Zhang P."/>
            <person name="Guo F."/>
            <person name="Wang W."/>
            <person name="Li Y."/>
            <person name="Wang J."/>
            <person name="Varshney R.K."/>
            <person name="Wang J."/>
            <person name="Ling H.Q."/>
            <person name="Wan P."/>
        </authorList>
    </citation>
    <scope>NUCLEOTIDE SEQUENCE</scope>
    <source>
        <strain evidence="2">cv. Jingnong 6</strain>
    </source>
</reference>
<dbReference type="Proteomes" id="UP000053144">
    <property type="component" value="Chromosome 3"/>
</dbReference>
<evidence type="ECO:0000313" key="2">
    <source>
        <dbReference type="Proteomes" id="UP000053144"/>
    </source>
</evidence>
<gene>
    <name evidence="1" type="ORF">LR48_Vigan03g105400</name>
</gene>
<sequence length="158" mass="17124">MPYSPWTRQLLDAPPFFCLLSPGRGCCCAFIFLHAPPKKAAMDAHVSRSVLDAPLKLLLRPWAVVGLTGQCTPYIVGRVWSVLDKTDMAPKRPLLRGARALAARGPSCTNLTEAPTDGGGGAVAEYKLLLEEDVSDESEASLLHCWRCKESILIGFSV</sequence>
<dbReference type="EMBL" id="CM003373">
    <property type="protein sequence ID" value="KOM37672.1"/>
    <property type="molecule type" value="Genomic_DNA"/>
</dbReference>
<proteinExistence type="predicted"/>
<name>A0A0L9U4S7_PHAAN</name>
<accession>A0A0L9U4S7</accession>